<dbReference type="PROSITE" id="PS00636">
    <property type="entry name" value="DNAJ_1"/>
    <property type="match status" value="1"/>
</dbReference>
<name>A0A8J5BZN9_ZINOF</name>
<dbReference type="FunFam" id="2.60.260.20:FF:000002">
    <property type="entry name" value="Dnaj homolog subfamily b member"/>
    <property type="match status" value="1"/>
</dbReference>
<sequence>MCACRRLSATELQAYISHCTASCMCQRTMLLVIPSGRLICFKPVSISDITARRPLLFDRRFAAIVSAPMASGGSSSRTASVSRSFAFGADDVFGSYDYRDARDPSVVNRTDPRETSDNEMGRSLFSIPEQEDYSKESMICCVEKCMKKYVDEVLLFLEGISGRLAQLEIHCYKLERSVGEFRTDFIQDRSDNDSSSSLWRSIFKRSVYILRDKQELAETQKELAKLQILQNETLQKSENAIVQPVLDPKCQDDKSHTANLHLALVPPQAPSPAGASQQVPPYKELLMLHQAPATPSIHQGQIVVDEAGKYYYVHQSLPQYKDGLPAQPDLQNVLHRSQLQDAPIQATQTQTLIVNQNQSPPASQYKQLLHPQSDQQFQQLVMQHQPPVPHAQVKPQVVSSYLTYTTRSVNPVPKTFCSTMPAQVANSGGLQPVVICSEVAPFSYGSTDTSVSQPPTNHHAAESKQHSVCRSSLEPDLSKGSYMSSTGAMYSPIQYNLQAYNPAYNYSLSNLQPSAGNQQRPSSADLHRDPQLMQNHPYGEILEKAVAMGYDRNMALSNVQWMVENGQAVDFNSLINRLNRQVAGASARACSTNLFILSASRIEFKQARQRRYFGKMGVDYYKVLGVDKAAKDDDLKKAYRKLAMKWHPDKNPNNKSEAEAKFKQISEAYEVLSDPQKRAIYDQYGEEGLKGEVPPPGTDGSGSASFFSGSGPTVFRFNPRNADDIFAEFFGFSGPFGGMGGGTINGGVRGSGARFSSSLFGDDILGSAAFGGAEGPTSSRRLQKAAPIENVLPCSLEELYKGTTKKMKISREIADPSGKTLTVEEILAIDIKPGWKKGTKITFPEKGNERPNLIPADIVFIIDEKPHPVFAREGNDLVTIQKISLVEALTGYTAHLTTLDGRSLTIPINNNNAIHPAYEEVVPGEGMPLPKDPTKRGKLRIKFDIKFPSRLSPEQKAGIKRLLPA</sequence>
<feature type="coiled-coil region" evidence="2">
    <location>
        <begin position="209"/>
        <end position="236"/>
    </location>
</feature>
<dbReference type="PANTHER" id="PTHR24078:SF577">
    <property type="entry name" value="OS05G0562300 PROTEIN"/>
    <property type="match status" value="1"/>
</dbReference>
<dbReference type="CDD" id="cd10747">
    <property type="entry name" value="DnaJ_C"/>
    <property type="match status" value="1"/>
</dbReference>
<dbReference type="FunFam" id="1.10.287.110:FF:000020">
    <property type="entry name" value="DnaJ subfamily B member 13"/>
    <property type="match status" value="1"/>
</dbReference>
<dbReference type="AlphaFoldDB" id="A0A8J5BZN9"/>
<evidence type="ECO:0000256" key="2">
    <source>
        <dbReference type="SAM" id="Coils"/>
    </source>
</evidence>
<accession>A0A8J5BZN9</accession>
<protein>
    <recommendedName>
        <fullName evidence="4">J domain-containing protein</fullName>
    </recommendedName>
</protein>
<organism evidence="5 6">
    <name type="scientific">Zingiber officinale</name>
    <name type="common">Ginger</name>
    <name type="synonym">Amomum zingiber</name>
    <dbReference type="NCBI Taxonomy" id="94328"/>
    <lineage>
        <taxon>Eukaryota</taxon>
        <taxon>Viridiplantae</taxon>
        <taxon>Streptophyta</taxon>
        <taxon>Embryophyta</taxon>
        <taxon>Tracheophyta</taxon>
        <taxon>Spermatophyta</taxon>
        <taxon>Magnoliopsida</taxon>
        <taxon>Liliopsida</taxon>
        <taxon>Zingiberales</taxon>
        <taxon>Zingiberaceae</taxon>
        <taxon>Zingiber</taxon>
    </lineage>
</organism>
<feature type="domain" description="J" evidence="4">
    <location>
        <begin position="619"/>
        <end position="685"/>
    </location>
</feature>
<dbReference type="Proteomes" id="UP000734854">
    <property type="component" value="Unassembled WGS sequence"/>
</dbReference>
<dbReference type="SUPFAM" id="SSF49493">
    <property type="entry name" value="HSP40/DnaJ peptide-binding domain"/>
    <property type="match status" value="2"/>
</dbReference>
<keyword evidence="2" id="KW-0175">Coiled coil</keyword>
<dbReference type="GO" id="GO:0006457">
    <property type="term" value="P:protein folding"/>
    <property type="evidence" value="ECO:0007669"/>
    <property type="project" value="InterPro"/>
</dbReference>
<dbReference type="Gene3D" id="1.10.287.110">
    <property type="entry name" value="DnaJ domain"/>
    <property type="match status" value="1"/>
</dbReference>
<dbReference type="FunFam" id="2.60.260.20:FF:000006">
    <property type="entry name" value="DnaJ subfamily B member 13"/>
    <property type="match status" value="1"/>
</dbReference>
<dbReference type="SUPFAM" id="SSF46565">
    <property type="entry name" value="Chaperone J-domain"/>
    <property type="match status" value="1"/>
</dbReference>
<dbReference type="SMART" id="SM00271">
    <property type="entry name" value="DnaJ"/>
    <property type="match status" value="1"/>
</dbReference>
<dbReference type="PRINTS" id="PR00625">
    <property type="entry name" value="JDOMAIN"/>
</dbReference>
<evidence type="ECO:0000313" key="5">
    <source>
        <dbReference type="EMBL" id="KAG6469433.1"/>
    </source>
</evidence>
<dbReference type="GO" id="GO:0051082">
    <property type="term" value="F:unfolded protein binding"/>
    <property type="evidence" value="ECO:0007669"/>
    <property type="project" value="InterPro"/>
</dbReference>
<dbReference type="Pfam" id="PF07223">
    <property type="entry name" value="DUF1421"/>
    <property type="match status" value="1"/>
</dbReference>
<dbReference type="Gene3D" id="2.60.260.20">
    <property type="entry name" value="Urease metallochaperone UreE, N-terminal domain"/>
    <property type="match status" value="2"/>
</dbReference>
<dbReference type="InterPro" id="IPR002939">
    <property type="entry name" value="DnaJ_C"/>
</dbReference>
<dbReference type="PANTHER" id="PTHR24078">
    <property type="entry name" value="DNAJ HOMOLOG SUBFAMILY C MEMBER"/>
    <property type="match status" value="1"/>
</dbReference>
<dbReference type="GO" id="GO:0005829">
    <property type="term" value="C:cytosol"/>
    <property type="evidence" value="ECO:0007669"/>
    <property type="project" value="TreeGrafter"/>
</dbReference>
<keyword evidence="6" id="KW-1185">Reference proteome</keyword>
<dbReference type="Pfam" id="PF01556">
    <property type="entry name" value="DnaJ_C"/>
    <property type="match status" value="1"/>
</dbReference>
<evidence type="ECO:0000256" key="1">
    <source>
        <dbReference type="ARBA" id="ARBA00023186"/>
    </source>
</evidence>
<dbReference type="InterPro" id="IPR001623">
    <property type="entry name" value="DnaJ_domain"/>
</dbReference>
<dbReference type="GO" id="GO:0051087">
    <property type="term" value="F:protein-folding chaperone binding"/>
    <property type="evidence" value="ECO:0007669"/>
    <property type="project" value="TreeGrafter"/>
</dbReference>
<dbReference type="Pfam" id="PF00226">
    <property type="entry name" value="DnaJ"/>
    <property type="match status" value="1"/>
</dbReference>
<dbReference type="InterPro" id="IPR010820">
    <property type="entry name" value="DUF1421"/>
</dbReference>
<reference evidence="5 6" key="1">
    <citation type="submission" date="2020-08" db="EMBL/GenBank/DDBJ databases">
        <title>Plant Genome Project.</title>
        <authorList>
            <person name="Zhang R.-G."/>
        </authorList>
    </citation>
    <scope>NUCLEOTIDE SEQUENCE [LARGE SCALE GENOMIC DNA]</scope>
    <source>
        <tissue evidence="5">Rhizome</tissue>
    </source>
</reference>
<dbReference type="InterPro" id="IPR018253">
    <property type="entry name" value="DnaJ_domain_CS"/>
</dbReference>
<dbReference type="EMBL" id="JACMSC010000022">
    <property type="protein sequence ID" value="KAG6469433.1"/>
    <property type="molecule type" value="Genomic_DNA"/>
</dbReference>
<dbReference type="InterPro" id="IPR008971">
    <property type="entry name" value="HSP40/DnaJ_pept-bd"/>
</dbReference>
<dbReference type="GO" id="GO:0005783">
    <property type="term" value="C:endoplasmic reticulum"/>
    <property type="evidence" value="ECO:0007669"/>
    <property type="project" value="UniProtKB-ARBA"/>
</dbReference>
<feature type="compositionally biased region" description="Polar residues" evidence="3">
    <location>
        <begin position="446"/>
        <end position="456"/>
    </location>
</feature>
<evidence type="ECO:0000256" key="3">
    <source>
        <dbReference type="SAM" id="MobiDB-lite"/>
    </source>
</evidence>
<dbReference type="CDD" id="cd06257">
    <property type="entry name" value="DnaJ"/>
    <property type="match status" value="1"/>
</dbReference>
<dbReference type="PROSITE" id="PS50076">
    <property type="entry name" value="DNAJ_2"/>
    <property type="match status" value="1"/>
</dbReference>
<dbReference type="InterPro" id="IPR051339">
    <property type="entry name" value="DnaJ_subfamily_B"/>
</dbReference>
<proteinExistence type="predicted"/>
<evidence type="ECO:0000259" key="4">
    <source>
        <dbReference type="PROSITE" id="PS50076"/>
    </source>
</evidence>
<dbReference type="InterPro" id="IPR036869">
    <property type="entry name" value="J_dom_sf"/>
</dbReference>
<keyword evidence="1" id="KW-0143">Chaperone</keyword>
<comment type="caution">
    <text evidence="5">The sequence shown here is derived from an EMBL/GenBank/DDBJ whole genome shotgun (WGS) entry which is preliminary data.</text>
</comment>
<gene>
    <name evidence="5" type="ORF">ZIOFF_074150</name>
</gene>
<feature type="region of interest" description="Disordered" evidence="3">
    <location>
        <begin position="446"/>
        <end position="476"/>
    </location>
</feature>
<evidence type="ECO:0000313" key="6">
    <source>
        <dbReference type="Proteomes" id="UP000734854"/>
    </source>
</evidence>